<dbReference type="GO" id="GO:0046872">
    <property type="term" value="F:metal ion binding"/>
    <property type="evidence" value="ECO:0007669"/>
    <property type="project" value="UniProtKB-KW"/>
</dbReference>
<dbReference type="PRINTS" id="PR00413">
    <property type="entry name" value="HADHALOGNASE"/>
</dbReference>
<dbReference type="Proteomes" id="UP000004508">
    <property type="component" value="Unassembled WGS sequence"/>
</dbReference>
<keyword evidence="3 5" id="KW-0378">Hydrolase</keyword>
<reference evidence="5 6" key="1">
    <citation type="journal article" date="2011" name="Stand. Genomic Sci.">
        <title>Non-contiguous finished genome sequence and contextual data of the filamentous soil bacterium Ktedonobacter racemifer type strain (SOSP1-21).</title>
        <authorList>
            <person name="Chang Y.J."/>
            <person name="Land M."/>
            <person name="Hauser L."/>
            <person name="Chertkov O."/>
            <person name="Del Rio T.G."/>
            <person name="Nolan M."/>
            <person name="Copeland A."/>
            <person name="Tice H."/>
            <person name="Cheng J.F."/>
            <person name="Lucas S."/>
            <person name="Han C."/>
            <person name="Goodwin L."/>
            <person name="Pitluck S."/>
            <person name="Ivanova N."/>
            <person name="Ovchinikova G."/>
            <person name="Pati A."/>
            <person name="Chen A."/>
            <person name="Palaniappan K."/>
            <person name="Mavromatis K."/>
            <person name="Liolios K."/>
            <person name="Brettin T."/>
            <person name="Fiebig A."/>
            <person name="Rohde M."/>
            <person name="Abt B."/>
            <person name="Goker M."/>
            <person name="Detter J.C."/>
            <person name="Woyke T."/>
            <person name="Bristow J."/>
            <person name="Eisen J.A."/>
            <person name="Markowitz V."/>
            <person name="Hugenholtz P."/>
            <person name="Kyrpides N.C."/>
            <person name="Klenk H.P."/>
            <person name="Lapidus A."/>
        </authorList>
    </citation>
    <scope>NUCLEOTIDE SEQUENCE [LARGE SCALE GENOMIC DNA]</scope>
    <source>
        <strain evidence="6">DSM 44963</strain>
    </source>
</reference>
<evidence type="ECO:0000256" key="4">
    <source>
        <dbReference type="ARBA" id="ARBA00022842"/>
    </source>
</evidence>
<keyword evidence="2" id="KW-0479">Metal-binding</keyword>
<dbReference type="GO" id="GO:0016791">
    <property type="term" value="F:phosphatase activity"/>
    <property type="evidence" value="ECO:0007669"/>
    <property type="project" value="TreeGrafter"/>
</dbReference>
<organism evidence="5 6">
    <name type="scientific">Ktedonobacter racemifer DSM 44963</name>
    <dbReference type="NCBI Taxonomy" id="485913"/>
    <lineage>
        <taxon>Bacteria</taxon>
        <taxon>Bacillati</taxon>
        <taxon>Chloroflexota</taxon>
        <taxon>Ktedonobacteria</taxon>
        <taxon>Ktedonobacterales</taxon>
        <taxon>Ktedonobacteraceae</taxon>
        <taxon>Ktedonobacter</taxon>
    </lineage>
</organism>
<proteinExistence type="predicted"/>
<dbReference type="InterPro" id="IPR036412">
    <property type="entry name" value="HAD-like_sf"/>
</dbReference>
<dbReference type="Gene3D" id="3.40.50.1000">
    <property type="entry name" value="HAD superfamily/HAD-like"/>
    <property type="match status" value="1"/>
</dbReference>
<dbReference type="EMBL" id="ADVG01000003">
    <property type="protein sequence ID" value="EFH83215.1"/>
    <property type="molecule type" value="Genomic_DNA"/>
</dbReference>
<evidence type="ECO:0000256" key="3">
    <source>
        <dbReference type="ARBA" id="ARBA00022801"/>
    </source>
</evidence>
<dbReference type="AlphaFoldDB" id="D6TYD5"/>
<dbReference type="PANTHER" id="PTHR46470:SF2">
    <property type="entry name" value="GLYCERALDEHYDE 3-PHOSPHATE PHOSPHATASE"/>
    <property type="match status" value="1"/>
</dbReference>
<dbReference type="STRING" id="485913.Krac_4155"/>
<dbReference type="InterPro" id="IPR023214">
    <property type="entry name" value="HAD_sf"/>
</dbReference>
<evidence type="ECO:0000256" key="1">
    <source>
        <dbReference type="ARBA" id="ARBA00001946"/>
    </source>
</evidence>
<comment type="caution">
    <text evidence="5">The sequence shown here is derived from an EMBL/GenBank/DDBJ whole genome shotgun (WGS) entry which is preliminary data.</text>
</comment>
<dbReference type="PANTHER" id="PTHR46470">
    <property type="entry name" value="N-ACYLNEURAMINATE-9-PHOSPHATASE"/>
    <property type="match status" value="1"/>
</dbReference>
<keyword evidence="6" id="KW-1185">Reference proteome</keyword>
<dbReference type="NCBIfam" id="TIGR01549">
    <property type="entry name" value="HAD-SF-IA-v1"/>
    <property type="match status" value="1"/>
</dbReference>
<dbReference type="InParanoid" id="D6TYD5"/>
<evidence type="ECO:0000256" key="2">
    <source>
        <dbReference type="ARBA" id="ARBA00022723"/>
    </source>
</evidence>
<dbReference type="SFLD" id="SFLDS00003">
    <property type="entry name" value="Haloacid_Dehalogenase"/>
    <property type="match status" value="1"/>
</dbReference>
<protein>
    <submittedName>
        <fullName evidence="5">HAD-superfamily hydrolase, subfamily IA, variant 1</fullName>
    </submittedName>
</protein>
<dbReference type="Gene3D" id="1.10.150.520">
    <property type="match status" value="1"/>
</dbReference>
<dbReference type="NCBIfam" id="TIGR01509">
    <property type="entry name" value="HAD-SF-IA-v3"/>
    <property type="match status" value="1"/>
</dbReference>
<dbReference type="Pfam" id="PF00702">
    <property type="entry name" value="Hydrolase"/>
    <property type="match status" value="1"/>
</dbReference>
<evidence type="ECO:0000313" key="5">
    <source>
        <dbReference type="EMBL" id="EFH83215.1"/>
    </source>
</evidence>
<dbReference type="eggNOG" id="COG1011">
    <property type="taxonomic scope" value="Bacteria"/>
</dbReference>
<dbReference type="InterPro" id="IPR051400">
    <property type="entry name" value="HAD-like_hydrolase"/>
</dbReference>
<sequence>MKEEKRVPIRLPYQTQAVLFDLDNTLYSREQAFEAWGRSFIKSHIANGDEREIEQRLKQLIAWDNYGMTPREKLFQQVSGAYTGLSAPVEELITAYRQELSLHIMPDESMPGLLLTLKEAAIPFGIITNGSVQNQQRKIRRLGLEQFTSCIFISEAFGVKKPDASIFLAAASCLNTKPEEILFVGDHPYLDMWGAHAIGMKTAWLHSSLPWPADLSSDVADITIDSLHELLALIG</sequence>
<comment type="cofactor">
    <cofactor evidence="1">
        <name>Mg(2+)</name>
        <dbReference type="ChEBI" id="CHEBI:18420"/>
    </cofactor>
</comment>
<dbReference type="SFLD" id="SFLDG01129">
    <property type="entry name" value="C1.5:_HAD__Beta-PGM__Phosphata"/>
    <property type="match status" value="1"/>
</dbReference>
<name>D6TYD5_KTERA</name>
<keyword evidence="4" id="KW-0460">Magnesium</keyword>
<evidence type="ECO:0000313" key="6">
    <source>
        <dbReference type="Proteomes" id="UP000004508"/>
    </source>
</evidence>
<accession>D6TYD5</accession>
<dbReference type="InterPro" id="IPR006439">
    <property type="entry name" value="HAD-SF_hydro_IA"/>
</dbReference>
<dbReference type="SUPFAM" id="SSF56784">
    <property type="entry name" value="HAD-like"/>
    <property type="match status" value="1"/>
</dbReference>
<gene>
    <name evidence="5" type="ORF">Krac_4155</name>
</gene>
<dbReference type="GO" id="GO:0044281">
    <property type="term" value="P:small molecule metabolic process"/>
    <property type="evidence" value="ECO:0007669"/>
    <property type="project" value="UniProtKB-ARBA"/>
</dbReference>